<proteinExistence type="predicted"/>
<accession>A0AAP9DQH0</accession>
<dbReference type="Proteomes" id="UP000318823">
    <property type="component" value="Plasmid unnamed1"/>
</dbReference>
<keyword evidence="1" id="KW-0614">Plasmid</keyword>
<dbReference type="AlphaFoldDB" id="A0AAP9DQH0"/>
<dbReference type="EMBL" id="CP041396">
    <property type="protein sequence ID" value="QDM12895.1"/>
    <property type="molecule type" value="Genomic_DNA"/>
</dbReference>
<geneLocation type="plasmid" evidence="1 2">
    <name>unnamed1</name>
</geneLocation>
<reference evidence="2" key="1">
    <citation type="journal article" date="2018" name="J. Anim. Genet.">
        <title>Acquired interbacterial defense systems protect against interspecies antagonism in the human gut microbiome.</title>
        <authorList>
            <person name="Ross B.D."/>
            <person name="Verster A.J."/>
            <person name="Radey M.C."/>
            <person name="Schmidtke D.T."/>
            <person name="Pope C.E."/>
            <person name="Hoffman L.R."/>
            <person name="Hajjar A."/>
            <person name="Peterson S.B."/>
            <person name="Borenstein E."/>
            <person name="Mougous J."/>
        </authorList>
    </citation>
    <scope>NUCLEOTIDE SEQUENCE [LARGE SCALE GENOMIC DNA]</scope>
    <source>
        <strain evidence="2">3725 D1 iv</strain>
        <plasmid evidence="2">unnamed1</plasmid>
    </source>
</reference>
<evidence type="ECO:0000313" key="2">
    <source>
        <dbReference type="Proteomes" id="UP000318823"/>
    </source>
</evidence>
<sequence length="89" mass="9748">MKTAEVKVKNLAIQCYGVFENGEFITGSDSFDELIQRATGIAGEKDKNKCTIDPLKFTGTDENPIVEEGTVIMSFTNINGTVFIVNQLV</sequence>
<protein>
    <submittedName>
        <fullName evidence="1">Uncharacterized protein</fullName>
    </submittedName>
</protein>
<gene>
    <name evidence="1" type="ORF">DYI28_29860</name>
</gene>
<name>A0AAP9DQH0_BACOV</name>
<evidence type="ECO:0000313" key="1">
    <source>
        <dbReference type="EMBL" id="QDM12895.1"/>
    </source>
</evidence>
<dbReference type="RefSeq" id="WP_032846886.1">
    <property type="nucleotide sequence ID" value="NZ_CP041396.1"/>
</dbReference>
<organism evidence="1 2">
    <name type="scientific">Bacteroides ovatus</name>
    <dbReference type="NCBI Taxonomy" id="28116"/>
    <lineage>
        <taxon>Bacteria</taxon>
        <taxon>Pseudomonadati</taxon>
        <taxon>Bacteroidota</taxon>
        <taxon>Bacteroidia</taxon>
        <taxon>Bacteroidales</taxon>
        <taxon>Bacteroidaceae</taxon>
        <taxon>Bacteroides</taxon>
    </lineage>
</organism>